<sequence length="319" mass="35141">MSSSFLLAMASINFDVDTGQKNVSLLGSILKVIPVVTSDKIHITSDNRIQLILHRLDNGQCSSTLTALLSVDDICQSVPMFDSDAASYEKLYCGQKLTWSIKDTKPICSKICSAAGDSYYRTFDRRDLVPLGKDCHSHIDPEPFVHSSVNNLCVSGATSSMCKALMAYANVCQRLGAKVQNWRTIAKCLCNSTMAAKIASHSLNGMVLAPAGSFSGCHSIVDPEPFFQNCVNDINQTFWAVEGCTEQCICDPYTHQTQCHLDFCGSNEYSGLYDELGRCLLHPQQTCMYTCHPIVTFDQHDCKLHGTCQYQLLVICGQN</sequence>
<keyword evidence="4" id="KW-1185">Reference proteome</keyword>
<dbReference type="Pfam" id="PF08742">
    <property type="entry name" value="C8"/>
    <property type="match status" value="2"/>
</dbReference>
<name>A0AAV1NPR5_SCOSC</name>
<dbReference type="AlphaFoldDB" id="A0AAV1NPR5"/>
<evidence type="ECO:0000259" key="2">
    <source>
        <dbReference type="SMART" id="SM00832"/>
    </source>
</evidence>
<organism evidence="3 4">
    <name type="scientific">Scomber scombrus</name>
    <name type="common">Atlantic mackerel</name>
    <name type="synonym">Scomber vernalis</name>
    <dbReference type="NCBI Taxonomy" id="13677"/>
    <lineage>
        <taxon>Eukaryota</taxon>
        <taxon>Metazoa</taxon>
        <taxon>Chordata</taxon>
        <taxon>Craniata</taxon>
        <taxon>Vertebrata</taxon>
        <taxon>Euteleostomi</taxon>
        <taxon>Actinopterygii</taxon>
        <taxon>Neopterygii</taxon>
        <taxon>Teleostei</taxon>
        <taxon>Neoteleostei</taxon>
        <taxon>Acanthomorphata</taxon>
        <taxon>Pelagiaria</taxon>
        <taxon>Scombriformes</taxon>
        <taxon>Scombridae</taxon>
        <taxon>Scomber</taxon>
    </lineage>
</organism>
<proteinExistence type="predicted"/>
<dbReference type="InterPro" id="IPR014853">
    <property type="entry name" value="VWF/SSPO/ZAN-like_Cys-rich_dom"/>
</dbReference>
<dbReference type="Proteomes" id="UP001314229">
    <property type="component" value="Unassembled WGS sequence"/>
</dbReference>
<protein>
    <submittedName>
        <fullName evidence="3">IgGFc-binding protein</fullName>
    </submittedName>
</protein>
<feature type="domain" description="VWF/SSPO/Zonadhesin-like cysteine-rich" evidence="2">
    <location>
        <begin position="118"/>
        <end position="189"/>
    </location>
</feature>
<dbReference type="PANTHER" id="PTHR11339">
    <property type="entry name" value="EXTRACELLULAR MATRIX GLYCOPROTEIN RELATED"/>
    <property type="match status" value="1"/>
</dbReference>
<dbReference type="InterPro" id="IPR050780">
    <property type="entry name" value="Mucin_vWF_Thrombospondin_sf"/>
</dbReference>
<reference evidence="3 4" key="1">
    <citation type="submission" date="2024-01" db="EMBL/GenBank/DDBJ databases">
        <authorList>
            <person name="Alioto T."/>
            <person name="Alioto T."/>
            <person name="Gomez Garrido J."/>
        </authorList>
    </citation>
    <scope>NUCLEOTIDE SEQUENCE [LARGE SCALE GENOMIC DNA]</scope>
</reference>
<evidence type="ECO:0000256" key="1">
    <source>
        <dbReference type="ARBA" id="ARBA00023157"/>
    </source>
</evidence>
<dbReference type="EMBL" id="CAWUFR010000045">
    <property type="protein sequence ID" value="CAK6960467.1"/>
    <property type="molecule type" value="Genomic_DNA"/>
</dbReference>
<evidence type="ECO:0000313" key="4">
    <source>
        <dbReference type="Proteomes" id="UP001314229"/>
    </source>
</evidence>
<comment type="caution">
    <text evidence="3">The sequence shown here is derived from an EMBL/GenBank/DDBJ whole genome shotgun (WGS) entry which is preliminary data.</text>
</comment>
<gene>
    <name evidence="3" type="ORF">FSCOSCO3_A031676</name>
</gene>
<accession>A0AAV1NPR5</accession>
<keyword evidence="1" id="KW-1015">Disulfide bond</keyword>
<evidence type="ECO:0000313" key="3">
    <source>
        <dbReference type="EMBL" id="CAK6960467.1"/>
    </source>
</evidence>
<dbReference type="SMART" id="SM00832">
    <property type="entry name" value="C8"/>
    <property type="match status" value="1"/>
</dbReference>